<dbReference type="InterPro" id="IPR021860">
    <property type="entry name" value="Peptidase_S12_Pab87-rel_C"/>
</dbReference>
<dbReference type="Pfam" id="PF00144">
    <property type="entry name" value="Beta-lactamase"/>
    <property type="match status" value="1"/>
</dbReference>
<dbReference type="SUPFAM" id="SSF56601">
    <property type="entry name" value="beta-lactamase/transpeptidase-like"/>
    <property type="match status" value="1"/>
</dbReference>
<evidence type="ECO:0000259" key="4">
    <source>
        <dbReference type="Pfam" id="PF11954"/>
    </source>
</evidence>
<evidence type="ECO:0000259" key="3">
    <source>
        <dbReference type="Pfam" id="PF00144"/>
    </source>
</evidence>
<feature type="domain" description="Beta-lactamase-related" evidence="3">
    <location>
        <begin position="29"/>
        <end position="364"/>
    </location>
</feature>
<dbReference type="InterPro" id="IPR050491">
    <property type="entry name" value="AmpC-like"/>
</dbReference>
<gene>
    <name evidence="5" type="ORF">ACN38_g9814</name>
</gene>
<dbReference type="AlphaFoldDB" id="A0A0N0RXZ7"/>
<protein>
    <recommendedName>
        <fullName evidence="7">Beta-lactamase-related domain-containing protein</fullName>
    </recommendedName>
</protein>
<feature type="region of interest" description="Disordered" evidence="2">
    <location>
        <begin position="381"/>
        <end position="445"/>
    </location>
</feature>
<dbReference type="PANTHER" id="PTHR46825:SF9">
    <property type="entry name" value="BETA-LACTAMASE-RELATED DOMAIN-CONTAINING PROTEIN"/>
    <property type="match status" value="1"/>
</dbReference>
<evidence type="ECO:0000256" key="2">
    <source>
        <dbReference type="SAM" id="MobiDB-lite"/>
    </source>
</evidence>
<feature type="compositionally biased region" description="Polar residues" evidence="2">
    <location>
        <begin position="418"/>
        <end position="428"/>
    </location>
</feature>
<accession>A0A0N0RXZ7</accession>
<dbReference type="Gene3D" id="3.40.710.10">
    <property type="entry name" value="DD-peptidase/beta-lactamase superfamily"/>
    <property type="match status" value="1"/>
</dbReference>
<dbReference type="EMBL" id="LHQQ01000207">
    <property type="protein sequence ID" value="KOS39345.1"/>
    <property type="molecule type" value="Genomic_DNA"/>
</dbReference>
<dbReference type="Gene3D" id="2.40.128.600">
    <property type="match status" value="1"/>
</dbReference>
<keyword evidence="6" id="KW-1185">Reference proteome</keyword>
<sequence length="542" mass="60624">MNKPVQWHPITHNGNSSSNMDLFHSAGFASDVTELMKQQHVPGLAIAIIHNDQIVSAGYGHASLDPEIPCTADTLFDIASSAKSLTAAAVGLLVDDNDMFPDIQYDAIMATLLPEDFVMSEEGYTEGVTVEDILSHRSGMASHDDSYMSVRATKPDNARSITRNLRNLPVAAPIRSRYIYCNMMYTVATHLVEVKSGQDFGTFLEERFFKPLDMTSTTLQPSSARSKGFEPRMATGYTWKRADSTYHGLENPDCPEDQGAGSIISSVNDFIKFVKAFINREDPINKNVYEGLTRLRTFVNPNPGRRKRYTSPVAYAAGLDIYFYKGHMVVGHNGVFSGFGSRFFFLPDFSFGAVIMGNSDGANGVATTLVQKLIDNLLGVTDERPHDSKSKATRPVEMSTNQEKKEKKKQEKKTQKKSQGIQKGQVNEQRPKENSPQPPTMPLSAYAGNYWNPGYHNLLVQIRDDGLFIDATDRSMGFTLKFEHVSDDRQFDAHFTDWLDGSDDILKAEFVIEDAQVTRLGLQLEEMLKEMIWFEKKDEVLS</sequence>
<dbReference type="STRING" id="229535.A0A0N0RXZ7"/>
<feature type="compositionally biased region" description="Basic and acidic residues" evidence="2">
    <location>
        <begin position="402"/>
        <end position="413"/>
    </location>
</feature>
<name>A0A0N0RXZ7_9EURO</name>
<dbReference type="OrthoDB" id="5946976at2759"/>
<feature type="compositionally biased region" description="Basic and acidic residues" evidence="2">
    <location>
        <begin position="381"/>
        <end position="390"/>
    </location>
</feature>
<comment type="caution">
    <text evidence="5">The sequence shown here is derived from an EMBL/GenBank/DDBJ whole genome shotgun (WGS) entry which is preliminary data.</text>
</comment>
<dbReference type="Proteomes" id="UP000037696">
    <property type="component" value="Unassembled WGS sequence"/>
</dbReference>
<evidence type="ECO:0000313" key="6">
    <source>
        <dbReference type="Proteomes" id="UP000037696"/>
    </source>
</evidence>
<reference evidence="5 6" key="1">
    <citation type="submission" date="2015-08" db="EMBL/GenBank/DDBJ databases">
        <title>Genome sequencing of Penicillium nordicum.</title>
        <authorList>
            <person name="Nguyen H.D."/>
            <person name="Seifert K.A."/>
        </authorList>
    </citation>
    <scope>NUCLEOTIDE SEQUENCE [LARGE SCALE GENOMIC DNA]</scope>
    <source>
        <strain evidence="5 6">DAOMC 185683</strain>
    </source>
</reference>
<evidence type="ECO:0008006" key="7">
    <source>
        <dbReference type="Google" id="ProtNLM"/>
    </source>
</evidence>
<dbReference type="InterPro" id="IPR012338">
    <property type="entry name" value="Beta-lactam/transpept-like"/>
</dbReference>
<evidence type="ECO:0000256" key="1">
    <source>
        <dbReference type="ARBA" id="ARBA00038215"/>
    </source>
</evidence>
<evidence type="ECO:0000313" key="5">
    <source>
        <dbReference type="EMBL" id="KOS39345.1"/>
    </source>
</evidence>
<dbReference type="PANTHER" id="PTHR46825">
    <property type="entry name" value="D-ALANYL-D-ALANINE-CARBOXYPEPTIDASE/ENDOPEPTIDASE AMPH"/>
    <property type="match status" value="1"/>
</dbReference>
<dbReference type="Pfam" id="PF11954">
    <property type="entry name" value="DUF3471"/>
    <property type="match status" value="1"/>
</dbReference>
<proteinExistence type="inferred from homology"/>
<comment type="similarity">
    <text evidence="1">Belongs to the peptidase S12 family.</text>
</comment>
<dbReference type="InterPro" id="IPR001466">
    <property type="entry name" value="Beta-lactam-related"/>
</dbReference>
<organism evidence="5 6">
    <name type="scientific">Penicillium nordicum</name>
    <dbReference type="NCBI Taxonomy" id="229535"/>
    <lineage>
        <taxon>Eukaryota</taxon>
        <taxon>Fungi</taxon>
        <taxon>Dikarya</taxon>
        <taxon>Ascomycota</taxon>
        <taxon>Pezizomycotina</taxon>
        <taxon>Eurotiomycetes</taxon>
        <taxon>Eurotiomycetidae</taxon>
        <taxon>Eurotiales</taxon>
        <taxon>Aspergillaceae</taxon>
        <taxon>Penicillium</taxon>
    </lineage>
</organism>
<feature type="domain" description="Peptidase S12 Pab87-related C-terminal" evidence="4">
    <location>
        <begin position="434"/>
        <end position="536"/>
    </location>
</feature>